<evidence type="ECO:0000313" key="4">
    <source>
        <dbReference type="Proteomes" id="UP000298061"/>
    </source>
</evidence>
<feature type="compositionally biased region" description="Basic and acidic residues" evidence="2">
    <location>
        <begin position="1"/>
        <end position="33"/>
    </location>
</feature>
<feature type="region of interest" description="Disordered" evidence="2">
    <location>
        <begin position="298"/>
        <end position="358"/>
    </location>
</feature>
<feature type="region of interest" description="Disordered" evidence="2">
    <location>
        <begin position="210"/>
        <end position="238"/>
    </location>
</feature>
<dbReference type="AlphaFoldDB" id="A0A4Y9ZS36"/>
<feature type="compositionally biased region" description="Low complexity" evidence="2">
    <location>
        <begin position="263"/>
        <end position="276"/>
    </location>
</feature>
<reference evidence="3 4" key="1">
    <citation type="submission" date="2019-02" db="EMBL/GenBank/DDBJ databases">
        <title>Genome sequencing of the rare red list fungi Hericium alpestre (H. flagellum).</title>
        <authorList>
            <person name="Buettner E."/>
            <person name="Kellner H."/>
        </authorList>
    </citation>
    <scope>NUCLEOTIDE SEQUENCE [LARGE SCALE GENOMIC DNA]</scope>
    <source>
        <strain evidence="3 4">DSM 108284</strain>
    </source>
</reference>
<protein>
    <submittedName>
        <fullName evidence="3">Uncharacterized protein</fullName>
    </submittedName>
</protein>
<feature type="compositionally biased region" description="Basic and acidic residues" evidence="2">
    <location>
        <begin position="338"/>
        <end position="358"/>
    </location>
</feature>
<organism evidence="3 4">
    <name type="scientific">Hericium alpestre</name>
    <dbReference type="NCBI Taxonomy" id="135208"/>
    <lineage>
        <taxon>Eukaryota</taxon>
        <taxon>Fungi</taxon>
        <taxon>Dikarya</taxon>
        <taxon>Basidiomycota</taxon>
        <taxon>Agaricomycotina</taxon>
        <taxon>Agaricomycetes</taxon>
        <taxon>Russulales</taxon>
        <taxon>Hericiaceae</taxon>
        <taxon>Hericium</taxon>
    </lineage>
</organism>
<dbReference type="EMBL" id="SFCI01001065">
    <property type="protein sequence ID" value="TFY76867.1"/>
    <property type="molecule type" value="Genomic_DNA"/>
</dbReference>
<gene>
    <name evidence="3" type="ORF">EWM64_g7145</name>
</gene>
<feature type="compositionally biased region" description="Low complexity" evidence="2">
    <location>
        <begin position="302"/>
        <end position="320"/>
    </location>
</feature>
<keyword evidence="1" id="KW-0175">Coiled coil</keyword>
<accession>A0A4Y9ZS36</accession>
<dbReference type="OrthoDB" id="2505754at2759"/>
<dbReference type="Proteomes" id="UP000298061">
    <property type="component" value="Unassembled WGS sequence"/>
</dbReference>
<feature type="region of interest" description="Disordered" evidence="2">
    <location>
        <begin position="254"/>
        <end position="278"/>
    </location>
</feature>
<keyword evidence="4" id="KW-1185">Reference proteome</keyword>
<feature type="region of interest" description="Disordered" evidence="2">
    <location>
        <begin position="1"/>
        <end position="48"/>
    </location>
</feature>
<sequence>MPSDAEGSHELPGHDPKRPHSFDLTLELERQLDNDSLPSPQDARPQSLDPHVLAAIVTTLRMNLADTTRDRDGLQTALDACQVREQKLSSELRQAMETRAVMQQELSEAKKKIGDDEESISMLRSKVEESSVPSKRLSGLFGRMAPSEHIDSSVKMQAGKIELLQREIRTLKDALEEVRNELTEAIEAREASETCVSALREFIAENNVGVAHADDMQSPTTPQAPDTDRKSTQGGSMTGLWGLKLWRAEHGRSAGSGAEMGLPSSSVHTGSTPSSSETLTKKFGGFFVARQQHIQVREPLQSGSDASSVADSVEPVSPASEKPATGLLPELASTSSSDVERTTDAMKGMDRSDIRVVA</sequence>
<evidence type="ECO:0000256" key="1">
    <source>
        <dbReference type="SAM" id="Coils"/>
    </source>
</evidence>
<dbReference type="STRING" id="135208.A0A4Y9ZS36"/>
<evidence type="ECO:0000313" key="3">
    <source>
        <dbReference type="EMBL" id="TFY76867.1"/>
    </source>
</evidence>
<feature type="coiled-coil region" evidence="1">
    <location>
        <begin position="85"/>
        <end position="112"/>
    </location>
</feature>
<proteinExistence type="predicted"/>
<comment type="caution">
    <text evidence="3">The sequence shown here is derived from an EMBL/GenBank/DDBJ whole genome shotgun (WGS) entry which is preliminary data.</text>
</comment>
<feature type="coiled-coil region" evidence="1">
    <location>
        <begin position="161"/>
        <end position="192"/>
    </location>
</feature>
<name>A0A4Y9ZS36_9AGAM</name>
<evidence type="ECO:0000256" key="2">
    <source>
        <dbReference type="SAM" id="MobiDB-lite"/>
    </source>
</evidence>